<name>A0A6C0IHV7_9ZZZZ</name>
<feature type="compositionally biased region" description="Acidic residues" evidence="1">
    <location>
        <begin position="1"/>
        <end position="26"/>
    </location>
</feature>
<proteinExistence type="predicted"/>
<feature type="region of interest" description="Disordered" evidence="1">
    <location>
        <begin position="1"/>
        <end position="30"/>
    </location>
</feature>
<reference evidence="2" key="1">
    <citation type="journal article" date="2020" name="Nature">
        <title>Giant virus diversity and host interactions through global metagenomics.</title>
        <authorList>
            <person name="Schulz F."/>
            <person name="Roux S."/>
            <person name="Paez-Espino D."/>
            <person name="Jungbluth S."/>
            <person name="Walsh D.A."/>
            <person name="Denef V.J."/>
            <person name="McMahon K.D."/>
            <person name="Konstantinidis K.T."/>
            <person name="Eloe-Fadrosh E.A."/>
            <person name="Kyrpides N.C."/>
            <person name="Woyke T."/>
        </authorList>
    </citation>
    <scope>NUCLEOTIDE SEQUENCE</scope>
    <source>
        <strain evidence="2">GVMAG-M-3300023184-86</strain>
    </source>
</reference>
<organism evidence="2">
    <name type="scientific">viral metagenome</name>
    <dbReference type="NCBI Taxonomy" id="1070528"/>
    <lineage>
        <taxon>unclassified sequences</taxon>
        <taxon>metagenomes</taxon>
        <taxon>organismal metagenomes</taxon>
    </lineage>
</organism>
<dbReference type="EMBL" id="MN740173">
    <property type="protein sequence ID" value="QHT92006.1"/>
    <property type="molecule type" value="Genomic_DNA"/>
</dbReference>
<evidence type="ECO:0000313" key="2">
    <source>
        <dbReference type="EMBL" id="QHT92006.1"/>
    </source>
</evidence>
<sequence>MSNNDDDEFDGYGYDDSDYDSDEEDLYFNPDEPRNSRFNIVLCELYCKLHGKGMGNKLFYYHLNISSFKKLDINIMNEICDNYNTYYHDLVNQELVNENPITNAPPFSTIKNFNNIVSKEDYIRPQIAENIILESGHCICVIKTIWIKLIQRTWKKVFALRKTIIKRRCNINSLKIREITGKWPEDCRVYPELQGMMCYLL</sequence>
<evidence type="ECO:0000256" key="1">
    <source>
        <dbReference type="SAM" id="MobiDB-lite"/>
    </source>
</evidence>
<protein>
    <submittedName>
        <fullName evidence="2">Uncharacterized protein</fullName>
    </submittedName>
</protein>
<accession>A0A6C0IHV7</accession>
<dbReference type="AlphaFoldDB" id="A0A6C0IHV7"/>